<accession>A0ABP7ITP0</accession>
<dbReference type="Gene3D" id="3.30.870.10">
    <property type="entry name" value="Endonuclease Chain A"/>
    <property type="match status" value="1"/>
</dbReference>
<dbReference type="PROSITE" id="PS50035">
    <property type="entry name" value="PLD"/>
    <property type="match status" value="1"/>
</dbReference>
<dbReference type="RefSeq" id="WP_344945781.1">
    <property type="nucleotide sequence ID" value="NZ_BAAAZR010000020.1"/>
</dbReference>
<organism evidence="2 3">
    <name type="scientific">Sphaerisporangium flaviroseum</name>
    <dbReference type="NCBI Taxonomy" id="509199"/>
    <lineage>
        <taxon>Bacteria</taxon>
        <taxon>Bacillati</taxon>
        <taxon>Actinomycetota</taxon>
        <taxon>Actinomycetes</taxon>
        <taxon>Streptosporangiales</taxon>
        <taxon>Streptosporangiaceae</taxon>
        <taxon>Sphaerisporangium</taxon>
    </lineage>
</organism>
<dbReference type="Proteomes" id="UP001500888">
    <property type="component" value="Unassembled WGS sequence"/>
</dbReference>
<feature type="domain" description="PLD phosphodiesterase" evidence="1">
    <location>
        <begin position="83"/>
        <end position="109"/>
    </location>
</feature>
<evidence type="ECO:0000313" key="2">
    <source>
        <dbReference type="EMBL" id="GAA3825986.1"/>
    </source>
</evidence>
<protein>
    <submittedName>
        <fullName evidence="2">Phospholipase D family protein</fullName>
    </submittedName>
</protein>
<dbReference type="Pfam" id="PF00614">
    <property type="entry name" value="PLDc"/>
    <property type="match status" value="1"/>
</dbReference>
<dbReference type="InterPro" id="IPR001736">
    <property type="entry name" value="PLipase_D/transphosphatidylase"/>
</dbReference>
<evidence type="ECO:0000259" key="1">
    <source>
        <dbReference type="PROSITE" id="PS50035"/>
    </source>
</evidence>
<gene>
    <name evidence="2" type="ORF">GCM10022226_53420</name>
</gene>
<comment type="caution">
    <text evidence="2">The sequence shown here is derived from an EMBL/GenBank/DDBJ whole genome shotgun (WGS) entry which is preliminary data.</text>
</comment>
<reference evidence="3" key="1">
    <citation type="journal article" date="2019" name="Int. J. Syst. Evol. Microbiol.">
        <title>The Global Catalogue of Microorganisms (GCM) 10K type strain sequencing project: providing services to taxonomists for standard genome sequencing and annotation.</title>
        <authorList>
            <consortium name="The Broad Institute Genomics Platform"/>
            <consortium name="The Broad Institute Genome Sequencing Center for Infectious Disease"/>
            <person name="Wu L."/>
            <person name="Ma J."/>
        </authorList>
    </citation>
    <scope>NUCLEOTIDE SEQUENCE [LARGE SCALE GENOMIC DNA]</scope>
    <source>
        <strain evidence="3">JCM 16908</strain>
    </source>
</reference>
<dbReference type="EMBL" id="BAAAZR010000020">
    <property type="protein sequence ID" value="GAA3825986.1"/>
    <property type="molecule type" value="Genomic_DNA"/>
</dbReference>
<dbReference type="SUPFAM" id="SSF56024">
    <property type="entry name" value="Phospholipase D/nuclease"/>
    <property type="match status" value="1"/>
</dbReference>
<proteinExistence type="predicted"/>
<sequence>MTAEPAYVWRQIEGLLQHASHSVTLIAPFIKKPIFEAAVAAVPASVEHIHCVTRWTPAEVAAGVSDPEIMELTESDERVHISLCPALHAKIYIADDRCLVGSANLTGLATGRVPHANLELLLEAATGHPEVQRVLKQIEAVATTASPHLAELVRRQAELLQADASTPSTESDVLPTPLWYPVTRRPENLYALYCGRGTFASAVEAGILHDLALLNISVGLGEAEFNGAVRTRLLKMPELQKLQVGESISNVELERAIAEHAGVSDALARRRSEIIAAWLRHFDRYYTEVGMWELRRGREIT</sequence>
<keyword evidence="3" id="KW-1185">Reference proteome</keyword>
<evidence type="ECO:0000313" key="3">
    <source>
        <dbReference type="Proteomes" id="UP001500888"/>
    </source>
</evidence>
<name>A0ABP7ITP0_9ACTN</name>